<gene>
    <name evidence="2" type="ORF">Dsin_017757</name>
</gene>
<keyword evidence="1" id="KW-1133">Transmembrane helix</keyword>
<dbReference type="Proteomes" id="UP001281410">
    <property type="component" value="Unassembled WGS sequence"/>
</dbReference>
<evidence type="ECO:0000313" key="3">
    <source>
        <dbReference type="Proteomes" id="UP001281410"/>
    </source>
</evidence>
<comment type="caution">
    <text evidence="2">The sequence shown here is derived from an EMBL/GenBank/DDBJ whole genome shotgun (WGS) entry which is preliminary data.</text>
</comment>
<keyword evidence="3" id="KW-1185">Reference proteome</keyword>
<organism evidence="2 3">
    <name type="scientific">Dipteronia sinensis</name>
    <dbReference type="NCBI Taxonomy" id="43782"/>
    <lineage>
        <taxon>Eukaryota</taxon>
        <taxon>Viridiplantae</taxon>
        <taxon>Streptophyta</taxon>
        <taxon>Embryophyta</taxon>
        <taxon>Tracheophyta</taxon>
        <taxon>Spermatophyta</taxon>
        <taxon>Magnoliopsida</taxon>
        <taxon>eudicotyledons</taxon>
        <taxon>Gunneridae</taxon>
        <taxon>Pentapetalae</taxon>
        <taxon>rosids</taxon>
        <taxon>malvids</taxon>
        <taxon>Sapindales</taxon>
        <taxon>Sapindaceae</taxon>
        <taxon>Hippocastanoideae</taxon>
        <taxon>Acereae</taxon>
        <taxon>Dipteronia</taxon>
    </lineage>
</organism>
<accession>A0AAE0E6R2</accession>
<feature type="transmembrane region" description="Helical" evidence="1">
    <location>
        <begin position="42"/>
        <end position="66"/>
    </location>
</feature>
<feature type="transmembrane region" description="Helical" evidence="1">
    <location>
        <begin position="7"/>
        <end position="30"/>
    </location>
</feature>
<protein>
    <submittedName>
        <fullName evidence="2">Uncharacterized protein</fullName>
    </submittedName>
</protein>
<reference evidence="2" key="1">
    <citation type="journal article" date="2023" name="Plant J.">
        <title>Genome sequences and population genomics provide insights into the demographic history, inbreeding, and mutation load of two 'living fossil' tree species of Dipteronia.</title>
        <authorList>
            <person name="Feng Y."/>
            <person name="Comes H.P."/>
            <person name="Chen J."/>
            <person name="Zhu S."/>
            <person name="Lu R."/>
            <person name="Zhang X."/>
            <person name="Li P."/>
            <person name="Qiu J."/>
            <person name="Olsen K.M."/>
            <person name="Qiu Y."/>
        </authorList>
    </citation>
    <scope>NUCLEOTIDE SEQUENCE</scope>
    <source>
        <strain evidence="2">NBL</strain>
    </source>
</reference>
<name>A0AAE0E6R2_9ROSI</name>
<keyword evidence="1" id="KW-0472">Membrane</keyword>
<sequence>MSPQIKTTAVVIPVLLMFVITSAISVLVFHNHHNWKEFVGSVGLVACVAMYGSPLVVVVSTQLYILNRQTIRSIIYDLYVVCNYI</sequence>
<keyword evidence="1" id="KW-0812">Transmembrane</keyword>
<dbReference type="EMBL" id="JANJYJ010000005">
    <property type="protein sequence ID" value="KAK3213051.1"/>
    <property type="molecule type" value="Genomic_DNA"/>
</dbReference>
<proteinExistence type="predicted"/>
<evidence type="ECO:0000256" key="1">
    <source>
        <dbReference type="SAM" id="Phobius"/>
    </source>
</evidence>
<dbReference type="AlphaFoldDB" id="A0AAE0E6R2"/>
<evidence type="ECO:0000313" key="2">
    <source>
        <dbReference type="EMBL" id="KAK3213051.1"/>
    </source>
</evidence>